<dbReference type="GeneID" id="106065914"/>
<keyword evidence="2 5" id="KW-0863">Zinc-finger</keyword>
<evidence type="ECO:0000256" key="6">
    <source>
        <dbReference type="PROSITE-ProRule" id="PRU00309"/>
    </source>
</evidence>
<dbReference type="SMART" id="SM00980">
    <property type="entry name" value="THAP"/>
    <property type="match status" value="1"/>
</dbReference>
<dbReference type="Gene3D" id="3.30.160.60">
    <property type="entry name" value="Classic Zinc Finger"/>
    <property type="match status" value="1"/>
</dbReference>
<proteinExistence type="predicted"/>
<dbReference type="SUPFAM" id="SSF57716">
    <property type="entry name" value="Glucocorticoid receptor-like (DNA-binding domain)"/>
    <property type="match status" value="1"/>
</dbReference>
<dbReference type="Proteomes" id="UP001165740">
    <property type="component" value="Chromosome 10"/>
</dbReference>
<evidence type="ECO:0000313" key="11">
    <source>
        <dbReference type="RefSeq" id="XP_055900381.1"/>
    </source>
</evidence>
<evidence type="ECO:0000256" key="3">
    <source>
        <dbReference type="ARBA" id="ARBA00022833"/>
    </source>
</evidence>
<protein>
    <submittedName>
        <fullName evidence="10 11">Zinc finger protein 91-like</fullName>
    </submittedName>
</protein>
<dbReference type="PROSITE" id="PS50157">
    <property type="entry name" value="ZINC_FINGER_C2H2_2"/>
    <property type="match status" value="1"/>
</dbReference>
<dbReference type="GO" id="GO:0003677">
    <property type="term" value="F:DNA binding"/>
    <property type="evidence" value="ECO:0007669"/>
    <property type="project" value="UniProtKB-UniRule"/>
</dbReference>
<evidence type="ECO:0000256" key="2">
    <source>
        <dbReference type="ARBA" id="ARBA00022771"/>
    </source>
</evidence>
<evidence type="ECO:0000259" key="8">
    <source>
        <dbReference type="PROSITE" id="PS50950"/>
    </source>
</evidence>
<dbReference type="KEGG" id="bgt:106065914"/>
<keyword evidence="3" id="KW-0862">Zinc</keyword>
<gene>
    <name evidence="10 11 12 13" type="primary">LOC106065914</name>
</gene>
<dbReference type="Pfam" id="PF05485">
    <property type="entry name" value="THAP"/>
    <property type="match status" value="1"/>
</dbReference>
<dbReference type="SUPFAM" id="SSF57667">
    <property type="entry name" value="beta-beta-alpha zinc fingers"/>
    <property type="match status" value="1"/>
</dbReference>
<organism evidence="9 10">
    <name type="scientific">Biomphalaria glabrata</name>
    <name type="common">Bloodfluke planorb</name>
    <name type="synonym">Freshwater snail</name>
    <dbReference type="NCBI Taxonomy" id="6526"/>
    <lineage>
        <taxon>Eukaryota</taxon>
        <taxon>Metazoa</taxon>
        <taxon>Spiralia</taxon>
        <taxon>Lophotrochozoa</taxon>
        <taxon>Mollusca</taxon>
        <taxon>Gastropoda</taxon>
        <taxon>Heterobranchia</taxon>
        <taxon>Euthyneura</taxon>
        <taxon>Panpulmonata</taxon>
        <taxon>Hygrophila</taxon>
        <taxon>Lymnaeoidea</taxon>
        <taxon>Planorbidae</taxon>
        <taxon>Biomphalaria</taxon>
    </lineage>
</organism>
<sequence length="347" mass="40321">MVGFNCSIVTCKAHRFHSKGLSFFCVPKLGIKPWKNQWRDKLLEKINRNDKRFNPHKACICSKHFKESCITVGKTGKKFLVPGSLPTECMPVNENEKDFTDDLRNMIKNEHLDMNETTLPTQTTEEKNHSLKPDLICDVKSESNEVFSFTQPSEQQKYNVLCNIQATLSLEKIKTPVLPKSNKKKTRRKKKKLKSKRIVHSTNVKRVRTLKVKQVKTSQHAVRRSLRSSTTNGRIDYKKLLQRSEEKPFKCERCHKEYSCPNTFRRHQKDAKLFKCRLAMDECQGNNSGSTFIFVKKSKCKLCFKTFPDSEMEDHILVHKTSFQCKLCLKTFLNAGFLKAHTFVHIS</sequence>
<dbReference type="OrthoDB" id="7312725at2759"/>
<accession>A0A9U8EAP0</accession>
<name>A0A9U8EAP0_BIOGL</name>
<dbReference type="GO" id="GO:0008270">
    <property type="term" value="F:zinc ion binding"/>
    <property type="evidence" value="ECO:0007669"/>
    <property type="project" value="UniProtKB-KW"/>
</dbReference>
<evidence type="ECO:0000256" key="5">
    <source>
        <dbReference type="PROSITE-ProRule" id="PRU00042"/>
    </source>
</evidence>
<dbReference type="PROSITE" id="PS50950">
    <property type="entry name" value="ZF_THAP"/>
    <property type="match status" value="1"/>
</dbReference>
<reference evidence="10 11" key="1">
    <citation type="submission" date="2025-04" db="UniProtKB">
        <authorList>
            <consortium name="RefSeq"/>
        </authorList>
    </citation>
    <scope>IDENTIFICATION</scope>
</reference>
<evidence type="ECO:0000256" key="4">
    <source>
        <dbReference type="ARBA" id="ARBA00023125"/>
    </source>
</evidence>
<keyword evidence="9" id="KW-1185">Reference proteome</keyword>
<feature type="domain" description="C2H2-type" evidence="7">
    <location>
        <begin position="323"/>
        <end position="347"/>
    </location>
</feature>
<evidence type="ECO:0000313" key="10">
    <source>
        <dbReference type="RefSeq" id="XP_013080294.2"/>
    </source>
</evidence>
<evidence type="ECO:0000313" key="13">
    <source>
        <dbReference type="RefSeq" id="XP_055900383.1"/>
    </source>
</evidence>
<dbReference type="RefSeq" id="XP_055900383.1">
    <property type="nucleotide sequence ID" value="XM_056044408.1"/>
</dbReference>
<dbReference type="InterPro" id="IPR013087">
    <property type="entry name" value="Znf_C2H2_type"/>
</dbReference>
<evidence type="ECO:0000313" key="12">
    <source>
        <dbReference type="RefSeq" id="XP_055900382.1"/>
    </source>
</evidence>
<keyword evidence="1" id="KW-0479">Metal-binding</keyword>
<dbReference type="RefSeq" id="XP_055900381.1">
    <property type="nucleotide sequence ID" value="XM_056044406.1"/>
</dbReference>
<dbReference type="SMART" id="SM00355">
    <property type="entry name" value="ZnF_C2H2"/>
    <property type="match status" value="3"/>
</dbReference>
<evidence type="ECO:0000259" key="7">
    <source>
        <dbReference type="PROSITE" id="PS50157"/>
    </source>
</evidence>
<dbReference type="InterPro" id="IPR006612">
    <property type="entry name" value="THAP_Znf"/>
</dbReference>
<dbReference type="RefSeq" id="XP_013080294.2">
    <property type="nucleotide sequence ID" value="XM_013224840.2"/>
</dbReference>
<dbReference type="PROSITE" id="PS00028">
    <property type="entry name" value="ZINC_FINGER_C2H2_1"/>
    <property type="match status" value="1"/>
</dbReference>
<evidence type="ECO:0000313" key="9">
    <source>
        <dbReference type="Proteomes" id="UP001165740"/>
    </source>
</evidence>
<dbReference type="RefSeq" id="XP_055900382.1">
    <property type="nucleotide sequence ID" value="XM_056044407.1"/>
</dbReference>
<dbReference type="InterPro" id="IPR036236">
    <property type="entry name" value="Znf_C2H2_sf"/>
</dbReference>
<dbReference type="AlphaFoldDB" id="A0A9U8EAP0"/>
<evidence type="ECO:0000256" key="1">
    <source>
        <dbReference type="ARBA" id="ARBA00022723"/>
    </source>
</evidence>
<feature type="domain" description="THAP-type" evidence="8">
    <location>
        <begin position="1"/>
        <end position="89"/>
    </location>
</feature>
<keyword evidence="4 6" id="KW-0238">DNA-binding</keyword>